<dbReference type="KEGG" id="lack:FLP15_10920"/>
<evidence type="ECO:0000313" key="1">
    <source>
        <dbReference type="EMBL" id="QDK71582.1"/>
    </source>
</evidence>
<dbReference type="AlphaFoldDB" id="A0A514ZAH0"/>
<protein>
    <submittedName>
        <fullName evidence="1">Uncharacterized protein</fullName>
    </submittedName>
</protein>
<dbReference type="Proteomes" id="UP000315128">
    <property type="component" value="Chromosome"/>
</dbReference>
<reference evidence="1 2" key="1">
    <citation type="submission" date="2019-07" db="EMBL/GenBank/DDBJ databases">
        <title>Genome sequencing of KACC 19320.</title>
        <authorList>
            <person name="Heo J."/>
            <person name="Kim S.-J."/>
            <person name="Kim J.-S."/>
            <person name="Hong S.-B."/>
            <person name="Kwon S.-W."/>
        </authorList>
    </citation>
    <scope>NUCLEOTIDE SEQUENCE [LARGE SCALE GENOMIC DNA]</scope>
    <source>
        <strain evidence="1 2">KACC 19320</strain>
    </source>
</reference>
<evidence type="ECO:0000313" key="2">
    <source>
        <dbReference type="Proteomes" id="UP000315128"/>
    </source>
</evidence>
<keyword evidence="2" id="KW-1185">Reference proteome</keyword>
<sequence>MSFLNLVMTPDFISIISDGQITTDQHITQSHFKKFETSPNGFVVGITGFELITNEIRKKFYYQPKLTFDEAQLFLRDELEKYKNKQATFGQFIQFNAIIAGYPNLLTEPLSSKHESSTLSVPEATTFHIENQSITETHYQNSAVLSLIPDDISFNPNRLISDNLANFSSQTLLPHLQNLQRNALYKVADESKTVNRVIFQETITPTNLIR</sequence>
<organism evidence="1 2">
    <name type="scientific">Lactococcus protaetiae</name>
    <dbReference type="NCBI Taxonomy" id="2592653"/>
    <lineage>
        <taxon>Bacteria</taxon>
        <taxon>Bacillati</taxon>
        <taxon>Bacillota</taxon>
        <taxon>Bacilli</taxon>
        <taxon>Lactobacillales</taxon>
        <taxon>Streptococcaceae</taxon>
        <taxon>Lactococcus</taxon>
    </lineage>
</organism>
<dbReference type="OrthoDB" id="2243352at2"/>
<dbReference type="RefSeq" id="WP_142767141.1">
    <property type="nucleotide sequence ID" value="NZ_CP041356.1"/>
</dbReference>
<gene>
    <name evidence="1" type="ORF">FLP15_10920</name>
</gene>
<name>A0A514ZAH0_9LACT</name>
<dbReference type="EMBL" id="CP041356">
    <property type="protein sequence ID" value="QDK71582.1"/>
    <property type="molecule type" value="Genomic_DNA"/>
</dbReference>
<accession>A0A514ZAH0</accession>
<proteinExistence type="predicted"/>